<keyword evidence="5 7" id="KW-0472">Membrane</keyword>
<dbReference type="InterPro" id="IPR042217">
    <property type="entry name" value="T4SS_VirB10/TrbI"/>
</dbReference>
<dbReference type="CDD" id="cd16429">
    <property type="entry name" value="VirB10"/>
    <property type="match status" value="1"/>
</dbReference>
<comment type="caution">
    <text evidence="8">The sequence shown here is derived from an EMBL/GenBank/DDBJ whole genome shotgun (WGS) entry which is preliminary data.</text>
</comment>
<dbReference type="Pfam" id="PF03743">
    <property type="entry name" value="TrbI"/>
    <property type="match status" value="1"/>
</dbReference>
<keyword evidence="3 7" id="KW-0812">Transmembrane</keyword>
<feature type="transmembrane region" description="Helical" evidence="7">
    <location>
        <begin position="16"/>
        <end position="38"/>
    </location>
</feature>
<gene>
    <name evidence="8" type="ORF">ACFOFO_19860</name>
</gene>
<protein>
    <submittedName>
        <fullName evidence="8">TrbI/VirB10 family protein</fullName>
    </submittedName>
</protein>
<comment type="subcellular location">
    <subcellularLocation>
        <location evidence="1">Membrane</location>
        <topology evidence="1">Single-pass membrane protein</topology>
    </subcellularLocation>
</comment>
<comment type="similarity">
    <text evidence="2">Belongs to the TrbI/VirB10 family.</text>
</comment>
<feature type="region of interest" description="Disordered" evidence="6">
    <location>
        <begin position="95"/>
        <end position="122"/>
    </location>
</feature>
<name>A0ABV7F7N4_9BURK</name>
<organism evidence="8 9">
    <name type="scientific">Undibacterium arcticum</name>
    <dbReference type="NCBI Taxonomy" id="1762892"/>
    <lineage>
        <taxon>Bacteria</taxon>
        <taxon>Pseudomonadati</taxon>
        <taxon>Pseudomonadota</taxon>
        <taxon>Betaproteobacteria</taxon>
        <taxon>Burkholderiales</taxon>
        <taxon>Oxalobacteraceae</taxon>
        <taxon>Undibacterium</taxon>
    </lineage>
</organism>
<dbReference type="EMBL" id="JBHRTP010000071">
    <property type="protein sequence ID" value="MFC3110189.1"/>
    <property type="molecule type" value="Genomic_DNA"/>
</dbReference>
<dbReference type="RefSeq" id="WP_390332547.1">
    <property type="nucleotide sequence ID" value="NZ_JBHRTP010000071.1"/>
</dbReference>
<evidence type="ECO:0000256" key="1">
    <source>
        <dbReference type="ARBA" id="ARBA00004167"/>
    </source>
</evidence>
<evidence type="ECO:0000256" key="5">
    <source>
        <dbReference type="ARBA" id="ARBA00023136"/>
    </source>
</evidence>
<reference evidence="9" key="1">
    <citation type="journal article" date="2019" name="Int. J. Syst. Evol. Microbiol.">
        <title>The Global Catalogue of Microorganisms (GCM) 10K type strain sequencing project: providing services to taxonomists for standard genome sequencing and annotation.</title>
        <authorList>
            <consortium name="The Broad Institute Genomics Platform"/>
            <consortium name="The Broad Institute Genome Sequencing Center for Infectious Disease"/>
            <person name="Wu L."/>
            <person name="Ma J."/>
        </authorList>
    </citation>
    <scope>NUCLEOTIDE SEQUENCE [LARGE SCALE GENOMIC DNA]</scope>
    <source>
        <strain evidence="9">KCTC 42986</strain>
    </source>
</reference>
<evidence type="ECO:0000256" key="6">
    <source>
        <dbReference type="SAM" id="MobiDB-lite"/>
    </source>
</evidence>
<evidence type="ECO:0000256" key="2">
    <source>
        <dbReference type="ARBA" id="ARBA00010265"/>
    </source>
</evidence>
<accession>A0ABV7F7N4</accession>
<dbReference type="Proteomes" id="UP001595530">
    <property type="component" value="Unassembled WGS sequence"/>
</dbReference>
<evidence type="ECO:0000313" key="8">
    <source>
        <dbReference type="EMBL" id="MFC3110189.1"/>
    </source>
</evidence>
<evidence type="ECO:0000256" key="3">
    <source>
        <dbReference type="ARBA" id="ARBA00022692"/>
    </source>
</evidence>
<sequence>MSANIDKRGFSVPKNLIWIVGGIVIASVVIVMFVQISMAGNQAPKQQQLKSQADTATVPSVETIERIAGEQTDAGKRQNAEEAKRLQEVERAKLQAENDKGKNSPLPGGGGGESFPAVDKSGNIALPVPLGTPQQSGSDPRIEAAARENLIRAAPIMAINDSSDTLQNLNGGNSKISGMAKISDLQTEQAEGRAQAQEKINSLLGMGAGSPGQTTASKGKLENDWLKENATMAESHEPSRGYAPTSRFVLMQGSVINAVMLTAMNTDLPGEVQARVTMDIYDSIRGAALLIPKGTKLIGRYNSDIRVGQDRVNLAFQRMILPNGISVDLPGNIGMDAAGRGGVGGDVNNHYTQMFFVSTLTAIGAYVAASAEPKNSGVTVNTGSPGIAAAGQIFGDVNRAVIERNRSLGPTITVPAGIKFSVNVAHDIELEPYRR</sequence>
<keyword evidence="9" id="KW-1185">Reference proteome</keyword>
<evidence type="ECO:0000256" key="7">
    <source>
        <dbReference type="SAM" id="Phobius"/>
    </source>
</evidence>
<dbReference type="InterPro" id="IPR005498">
    <property type="entry name" value="T4SS_VirB10/TraB/TrbI"/>
</dbReference>
<evidence type="ECO:0000313" key="9">
    <source>
        <dbReference type="Proteomes" id="UP001595530"/>
    </source>
</evidence>
<dbReference type="Gene3D" id="2.40.128.260">
    <property type="entry name" value="Type IV secretion system, VirB10/TraB/TrbI"/>
    <property type="match status" value="1"/>
</dbReference>
<proteinExistence type="inferred from homology"/>
<evidence type="ECO:0000256" key="4">
    <source>
        <dbReference type="ARBA" id="ARBA00022989"/>
    </source>
</evidence>
<keyword evidence="4 7" id="KW-1133">Transmembrane helix</keyword>